<dbReference type="Gene3D" id="3.40.140.10">
    <property type="entry name" value="Cytidine Deaminase, domain 2"/>
    <property type="match status" value="1"/>
</dbReference>
<dbReference type="Gene3D" id="3.40.50.12780">
    <property type="entry name" value="N-terminal domain of ligase-like"/>
    <property type="match status" value="1"/>
</dbReference>
<dbReference type="Pfam" id="PF00501">
    <property type="entry name" value="AMP-binding"/>
    <property type="match status" value="1"/>
</dbReference>
<evidence type="ECO:0000313" key="4">
    <source>
        <dbReference type="WBParaSite" id="SPAL_0001033600.1"/>
    </source>
</evidence>
<accession>A0A0N5BWZ8</accession>
<dbReference type="AlphaFoldDB" id="A0A0N5BWZ8"/>
<dbReference type="PANTHER" id="PTHR44394">
    <property type="entry name" value="BETA-ALANINE-ACTIVATING ENZYME"/>
    <property type="match status" value="1"/>
</dbReference>
<dbReference type="STRING" id="174720.A0A0N5BWZ8"/>
<organism evidence="3 4">
    <name type="scientific">Strongyloides papillosus</name>
    <name type="common">Intestinal threadworm</name>
    <dbReference type="NCBI Taxonomy" id="174720"/>
    <lineage>
        <taxon>Eukaryota</taxon>
        <taxon>Metazoa</taxon>
        <taxon>Ecdysozoa</taxon>
        <taxon>Nematoda</taxon>
        <taxon>Chromadorea</taxon>
        <taxon>Rhabditida</taxon>
        <taxon>Tylenchina</taxon>
        <taxon>Panagrolaimomorpha</taxon>
        <taxon>Strongyloidoidea</taxon>
        <taxon>Strongyloididae</taxon>
        <taxon>Strongyloides</taxon>
    </lineage>
</organism>
<feature type="domain" description="Pyrrolo-quinoline quinone repeat" evidence="2">
    <location>
        <begin position="849"/>
        <end position="1202"/>
    </location>
</feature>
<dbReference type="InterPro" id="IPR015943">
    <property type="entry name" value="WD40/YVTN_repeat-like_dom_sf"/>
</dbReference>
<dbReference type="PANTHER" id="PTHR44394:SF1">
    <property type="entry name" value="BETA-ALANINE-ACTIVATING ENZYME"/>
    <property type="match status" value="1"/>
</dbReference>
<dbReference type="InterPro" id="IPR000873">
    <property type="entry name" value="AMP-dep_synth/lig_dom"/>
</dbReference>
<proteinExistence type="predicted"/>
<dbReference type="WBParaSite" id="SPAL_0001033600.1">
    <property type="protein sequence ID" value="SPAL_0001033600.1"/>
    <property type="gene ID" value="SPAL_0001033600"/>
</dbReference>
<dbReference type="Gene3D" id="2.130.10.10">
    <property type="entry name" value="YVTN repeat-like/Quinoprotein amine dehydrogenase"/>
    <property type="match status" value="1"/>
</dbReference>
<evidence type="ECO:0000259" key="2">
    <source>
        <dbReference type="Pfam" id="PF13570"/>
    </source>
</evidence>
<reference evidence="4" key="1">
    <citation type="submission" date="2017-02" db="UniProtKB">
        <authorList>
            <consortium name="WormBaseParasite"/>
        </authorList>
    </citation>
    <scope>IDENTIFICATION</scope>
</reference>
<dbReference type="Proteomes" id="UP000046392">
    <property type="component" value="Unplaced"/>
</dbReference>
<dbReference type="InterPro" id="IPR042099">
    <property type="entry name" value="ANL_N_sf"/>
</dbReference>
<dbReference type="InterPro" id="IPR052091">
    <property type="entry name" value="Beta-ala_Activ/Resist"/>
</dbReference>
<dbReference type="SUPFAM" id="SSF50998">
    <property type="entry name" value="Quinoprotein alcohol dehydrogenase-like"/>
    <property type="match status" value="1"/>
</dbReference>
<dbReference type="GO" id="GO:0003824">
    <property type="term" value="F:catalytic activity"/>
    <property type="evidence" value="ECO:0007669"/>
    <property type="project" value="InterPro"/>
</dbReference>
<dbReference type="GO" id="GO:0043041">
    <property type="term" value="P:amino acid activation for nonribosomal peptide biosynthetic process"/>
    <property type="evidence" value="ECO:0007669"/>
    <property type="project" value="TreeGrafter"/>
</dbReference>
<dbReference type="Pfam" id="PF13570">
    <property type="entry name" value="Beta-prop_ACSF4"/>
    <property type="match status" value="1"/>
</dbReference>
<protein>
    <submittedName>
        <fullName evidence="4">AMP-binding domain-containing protein</fullName>
    </submittedName>
</protein>
<dbReference type="InterPro" id="IPR011047">
    <property type="entry name" value="Quinoprotein_ADH-like_sf"/>
</dbReference>
<name>A0A0N5BWZ8_STREA</name>
<feature type="domain" description="AMP-dependent synthetase/ligase" evidence="1">
    <location>
        <begin position="395"/>
        <end position="573"/>
    </location>
</feature>
<dbReference type="InterPro" id="IPR002372">
    <property type="entry name" value="PQQ_rpt_dom"/>
</dbReference>
<evidence type="ECO:0000313" key="3">
    <source>
        <dbReference type="Proteomes" id="UP000046392"/>
    </source>
</evidence>
<keyword evidence="3" id="KW-1185">Reference proteome</keyword>
<dbReference type="SUPFAM" id="SSF56801">
    <property type="entry name" value="Acetyl-CoA synthetase-like"/>
    <property type="match status" value="1"/>
</dbReference>
<evidence type="ECO:0000259" key="1">
    <source>
        <dbReference type="Pfam" id="PF00501"/>
    </source>
</evidence>
<dbReference type="SUPFAM" id="SSF53927">
    <property type="entry name" value="Cytidine deaminase-like"/>
    <property type="match status" value="1"/>
</dbReference>
<sequence>MNLENEIPCKLRKVERKRIVPILNRKYTNTNIPLTKFHVLKVTNKKLLSKLLLTCPKLPEEYEHLKRIRNGSEFLLEPLVENNSLSEECTKAIEDTFGKDNDNEITIVEVPSIMPLSKLQKEALKECWPVKCKRIKEVDDTINETIFNENEKKRIIELFEEIEETNGVIIYDPKSDKVIVEIKNYQKSHILDHPVIRAIDMLAELQNKDIESEQYLATGYYLIIDEEICAMCSMALVHSRVNKVFFGKLLSSKGVFVSNWRIMEESKINHHYSLFMIQSEEIKETECCWHFEVNENFRINSYENNMIIDMSYNNFMENVNKIADKLKCFNNCLIGVNFERGIQLVIAIVGIIISGNAFVILEKNSSSTFGKRMIECFRVNALLTKSGLEVFHFKELEWNGKNKIMYGIQSSGTTDNPKIIYVPFSCIIPNIECFYEIFKLTYHDIIICSTSFSFDPSIIELFLPIIYGCKLILVQDKFRRQPSLLCDVILNEKITFFQTTPTFLKILTKSNVLKLLSSSLKFLLIGGEEFPYFYLKNLMMSTNFTPSNLLKVYNVYGITEVSCWATIKEIKLESLIKSELSFPNYKDIAEMFGRLLFSTSIQITSSGKILIGGQRHCVVNYKFPQSSFIDSGDLFINGVFVGRKKYNGMLRDYEIENFCYVKWNEIENCKLVYGDNNFKVLFIKLNTNNDKLFVHIKESVYNETKKDFLPNDIVNFNDVWPITKNGKIDENELLNWYKRNSNLNLSFLSTNLSNLSMTLREIGIDSLKAIEINYHIQSYYPTKFPLFLQYLLNPTTTVDSLLQFLKYHKINFSLGDAISHDNMREISPNNVTSFSNKLSSNILWSINMYKCIDSNVIIFNECHNEFFNNDVYYVKDNIKTIQLAMVGSHSGLFIIVDIKSGNILFKYEAKGRIEGTCSDVFIYKNNTRELYIIAVPTYAGEIILIDIKGLEVIKVLNINAIIKCKPVYTNNGHLWFGGYNKTIYTINLDKISMKKIYDIDGLPFSEPLIVGDKIIYSLLSGSVYCFNTDNMMLIWKITKSSYPSFSKPTLLNIENEQYFIITSPEGYVSIFEVNNGKKFSEIKISGELFDSALINNDKIIVSCNKGNIYILNIFKNDILLIEKKTVFSGLNVVKNIRTFKEMFIGVTTNGKIWLIDKNLNEKECVFDAKADIFSFPAIIMNENSETLLIFGARDNLLRCISIK</sequence>
<dbReference type="InterPro" id="IPR016193">
    <property type="entry name" value="Cytidine_deaminase-like"/>
</dbReference>